<accession>A0AAE0ZKA0</accession>
<name>A0AAE0ZKA0_9GAST</name>
<proteinExistence type="predicted"/>
<sequence>MLLCTKIASLFCSGSKGQRLTRVFKDTSIESTEDRAQHLGRLPRRLQYGLQSEITKLQIQTLRMQHGDSG</sequence>
<gene>
    <name evidence="1" type="ORF">RRG08_002101</name>
</gene>
<comment type="caution">
    <text evidence="1">The sequence shown here is derived from an EMBL/GenBank/DDBJ whole genome shotgun (WGS) entry which is preliminary data.</text>
</comment>
<reference evidence="1" key="1">
    <citation type="journal article" date="2023" name="G3 (Bethesda)">
        <title>A reference genome for the long-term kleptoplast-retaining sea slug Elysia crispata morphotype clarki.</title>
        <authorList>
            <person name="Eastman K.E."/>
            <person name="Pendleton A.L."/>
            <person name="Shaikh M.A."/>
            <person name="Suttiyut T."/>
            <person name="Ogas R."/>
            <person name="Tomko P."/>
            <person name="Gavelis G."/>
            <person name="Widhalm J.R."/>
            <person name="Wisecaver J.H."/>
        </authorList>
    </citation>
    <scope>NUCLEOTIDE SEQUENCE</scope>
    <source>
        <strain evidence="1">ECLA1</strain>
    </source>
</reference>
<protein>
    <submittedName>
        <fullName evidence="1">Uncharacterized protein</fullName>
    </submittedName>
</protein>
<evidence type="ECO:0000313" key="1">
    <source>
        <dbReference type="EMBL" id="KAK3771053.1"/>
    </source>
</evidence>
<dbReference type="Proteomes" id="UP001283361">
    <property type="component" value="Unassembled WGS sequence"/>
</dbReference>
<dbReference type="EMBL" id="JAWDGP010003778">
    <property type="protein sequence ID" value="KAK3771053.1"/>
    <property type="molecule type" value="Genomic_DNA"/>
</dbReference>
<organism evidence="1 2">
    <name type="scientific">Elysia crispata</name>
    <name type="common">lettuce slug</name>
    <dbReference type="NCBI Taxonomy" id="231223"/>
    <lineage>
        <taxon>Eukaryota</taxon>
        <taxon>Metazoa</taxon>
        <taxon>Spiralia</taxon>
        <taxon>Lophotrochozoa</taxon>
        <taxon>Mollusca</taxon>
        <taxon>Gastropoda</taxon>
        <taxon>Heterobranchia</taxon>
        <taxon>Euthyneura</taxon>
        <taxon>Panpulmonata</taxon>
        <taxon>Sacoglossa</taxon>
        <taxon>Placobranchoidea</taxon>
        <taxon>Plakobranchidae</taxon>
        <taxon>Elysia</taxon>
    </lineage>
</organism>
<keyword evidence="2" id="KW-1185">Reference proteome</keyword>
<dbReference type="AlphaFoldDB" id="A0AAE0ZKA0"/>
<evidence type="ECO:0000313" key="2">
    <source>
        <dbReference type="Proteomes" id="UP001283361"/>
    </source>
</evidence>